<dbReference type="PANTHER" id="PTHR30469">
    <property type="entry name" value="MULTIDRUG RESISTANCE PROTEIN MDTA"/>
    <property type="match status" value="1"/>
</dbReference>
<reference evidence="3 4" key="1">
    <citation type="submission" date="2023-12" db="EMBL/GenBank/DDBJ databases">
        <title>Novel species of the genus Arcicella isolated from rivers.</title>
        <authorList>
            <person name="Lu H."/>
        </authorList>
    </citation>
    <scope>NUCLEOTIDE SEQUENCE [LARGE SCALE GENOMIC DNA]</scope>
    <source>
        <strain evidence="3 4">KCTC 23307</strain>
    </source>
</reference>
<keyword evidence="1" id="KW-0175">Coiled coil</keyword>
<dbReference type="InterPro" id="IPR058647">
    <property type="entry name" value="BSH_CzcB-like"/>
</dbReference>
<feature type="domain" description="CzcB-like barrel-sandwich hybrid" evidence="2">
    <location>
        <begin position="58"/>
        <end position="225"/>
    </location>
</feature>
<accession>A0ABU5QE10</accession>
<organism evidence="3 4">
    <name type="scientific">Arcicella rigui</name>
    <dbReference type="NCBI Taxonomy" id="797020"/>
    <lineage>
        <taxon>Bacteria</taxon>
        <taxon>Pseudomonadati</taxon>
        <taxon>Bacteroidota</taxon>
        <taxon>Cytophagia</taxon>
        <taxon>Cytophagales</taxon>
        <taxon>Flectobacillaceae</taxon>
        <taxon>Arcicella</taxon>
    </lineage>
</organism>
<dbReference type="SUPFAM" id="SSF111369">
    <property type="entry name" value="HlyD-like secretion proteins"/>
    <property type="match status" value="1"/>
</dbReference>
<dbReference type="Gene3D" id="2.40.50.100">
    <property type="match status" value="1"/>
</dbReference>
<evidence type="ECO:0000313" key="4">
    <source>
        <dbReference type="Proteomes" id="UP001302949"/>
    </source>
</evidence>
<evidence type="ECO:0000259" key="2">
    <source>
        <dbReference type="Pfam" id="PF25973"/>
    </source>
</evidence>
<dbReference type="PROSITE" id="PS51257">
    <property type="entry name" value="PROKAR_LIPOPROTEIN"/>
    <property type="match status" value="1"/>
</dbReference>
<sequence length="317" mass="35438">MKNHLFILLVSSFLLSCNKAEPEQINKISTTSVATLSPAEIATNVVIAIGKVEPEHEIVSISAPVGGIIKNTLKKDGEQVQQGEVILELENDLELLKIKEIQTKMLSQQSQIVVEQTQAKEVEINLANKKSLLNKIKRLIEKGAETQQNYDDLITDMRVLEVSLERAKARIQLTSNQLNELNAQLKTAQTEAQKRQLKSPYNGVVLDMQISKGEALNQFSKYAEIAPQGSLIVRAEVDELFSTKVKTRQQVKVFFIGSEKVIATGEVTMVAPYLKKKSLFSEKADDQEDRRVREIHIALKETGNLMINSKVECKISL</sequence>
<feature type="coiled-coil region" evidence="1">
    <location>
        <begin position="119"/>
        <end position="198"/>
    </location>
</feature>
<dbReference type="Gene3D" id="2.40.30.170">
    <property type="match status" value="1"/>
</dbReference>
<comment type="caution">
    <text evidence="3">The sequence shown here is derived from an EMBL/GenBank/DDBJ whole genome shotgun (WGS) entry which is preliminary data.</text>
</comment>
<dbReference type="Gene3D" id="1.10.287.470">
    <property type="entry name" value="Helix hairpin bin"/>
    <property type="match status" value="1"/>
</dbReference>
<evidence type="ECO:0000256" key="1">
    <source>
        <dbReference type="SAM" id="Coils"/>
    </source>
</evidence>
<dbReference type="PANTHER" id="PTHR30469:SF15">
    <property type="entry name" value="HLYD FAMILY OF SECRETION PROTEINS"/>
    <property type="match status" value="1"/>
</dbReference>
<keyword evidence="4" id="KW-1185">Reference proteome</keyword>
<gene>
    <name evidence="3" type="ORF">VB248_18220</name>
</gene>
<name>A0ABU5QE10_9BACT</name>
<evidence type="ECO:0000313" key="3">
    <source>
        <dbReference type="EMBL" id="MEA5141094.1"/>
    </source>
</evidence>
<dbReference type="EMBL" id="JAYFUM010000023">
    <property type="protein sequence ID" value="MEA5141094.1"/>
    <property type="molecule type" value="Genomic_DNA"/>
</dbReference>
<dbReference type="Pfam" id="PF25973">
    <property type="entry name" value="BSH_CzcB"/>
    <property type="match status" value="1"/>
</dbReference>
<dbReference type="RefSeq" id="WP_323298247.1">
    <property type="nucleotide sequence ID" value="NZ_JAYFUM010000023.1"/>
</dbReference>
<protein>
    <submittedName>
        <fullName evidence="3">HlyD family efflux transporter periplasmic adaptor subunit</fullName>
    </submittedName>
</protein>
<dbReference type="Proteomes" id="UP001302949">
    <property type="component" value="Unassembled WGS sequence"/>
</dbReference>
<proteinExistence type="predicted"/>